<evidence type="ECO:0000256" key="8">
    <source>
        <dbReference type="ARBA" id="ARBA00023128"/>
    </source>
</evidence>
<evidence type="ECO:0000256" key="4">
    <source>
        <dbReference type="ARBA" id="ARBA00022692"/>
    </source>
</evidence>
<dbReference type="Pfam" id="PF00153">
    <property type="entry name" value="Mito_carr"/>
    <property type="match status" value="2"/>
</dbReference>
<dbReference type="InterPro" id="IPR023395">
    <property type="entry name" value="MCP_dom_sf"/>
</dbReference>
<keyword evidence="7 12" id="KW-1133">Transmembrane helix</keyword>
<feature type="repeat" description="Solcar" evidence="10">
    <location>
        <begin position="19"/>
        <end position="141"/>
    </location>
</feature>
<evidence type="ECO:0008006" key="15">
    <source>
        <dbReference type="Google" id="ProtNLM"/>
    </source>
</evidence>
<proteinExistence type="inferred from homology"/>
<dbReference type="InterPro" id="IPR045315">
    <property type="entry name" value="Mtm1-like"/>
</dbReference>
<accession>A0AAV8ZWS1</accession>
<keyword evidence="6" id="KW-0999">Mitochondrion inner membrane</keyword>
<dbReference type="SUPFAM" id="SSF103506">
    <property type="entry name" value="Mitochondrial carrier"/>
    <property type="match status" value="1"/>
</dbReference>
<evidence type="ECO:0000313" key="13">
    <source>
        <dbReference type="EMBL" id="KAJ8972607.1"/>
    </source>
</evidence>
<feature type="transmembrane region" description="Helical" evidence="12">
    <location>
        <begin position="113"/>
        <end position="133"/>
    </location>
</feature>
<evidence type="ECO:0000256" key="6">
    <source>
        <dbReference type="ARBA" id="ARBA00022792"/>
    </source>
</evidence>
<feature type="repeat" description="Solcar" evidence="10">
    <location>
        <begin position="158"/>
        <end position="242"/>
    </location>
</feature>
<organism evidence="13 14">
    <name type="scientific">Rhamnusium bicolor</name>
    <dbReference type="NCBI Taxonomy" id="1586634"/>
    <lineage>
        <taxon>Eukaryota</taxon>
        <taxon>Metazoa</taxon>
        <taxon>Ecdysozoa</taxon>
        <taxon>Arthropoda</taxon>
        <taxon>Hexapoda</taxon>
        <taxon>Insecta</taxon>
        <taxon>Pterygota</taxon>
        <taxon>Neoptera</taxon>
        <taxon>Endopterygota</taxon>
        <taxon>Coleoptera</taxon>
        <taxon>Polyphaga</taxon>
        <taxon>Cucujiformia</taxon>
        <taxon>Chrysomeloidea</taxon>
        <taxon>Cerambycidae</taxon>
        <taxon>Lepturinae</taxon>
        <taxon>Rhagiini</taxon>
        <taxon>Rhamnusium</taxon>
    </lineage>
</organism>
<evidence type="ECO:0000256" key="1">
    <source>
        <dbReference type="ARBA" id="ARBA00004448"/>
    </source>
</evidence>
<dbReference type="EMBL" id="JANEYF010000034">
    <property type="protein sequence ID" value="KAJ8972607.1"/>
    <property type="molecule type" value="Genomic_DNA"/>
</dbReference>
<evidence type="ECO:0000313" key="14">
    <source>
        <dbReference type="Proteomes" id="UP001162156"/>
    </source>
</evidence>
<keyword evidence="3 11" id="KW-0813">Transport</keyword>
<comment type="subcellular location">
    <subcellularLocation>
        <location evidence="1">Mitochondrion inner membrane</location>
        <topology evidence="1">Multi-pass membrane protein</topology>
    </subcellularLocation>
</comment>
<evidence type="ECO:0000256" key="11">
    <source>
        <dbReference type="RuleBase" id="RU000488"/>
    </source>
</evidence>
<dbReference type="GO" id="GO:0005743">
    <property type="term" value="C:mitochondrial inner membrane"/>
    <property type="evidence" value="ECO:0007669"/>
    <property type="project" value="UniProtKB-SubCell"/>
</dbReference>
<name>A0AAV8ZWS1_9CUCU</name>
<reference evidence="13" key="1">
    <citation type="journal article" date="2023" name="Insect Mol. Biol.">
        <title>Genome sequencing provides insights into the evolution of gene families encoding plant cell wall-degrading enzymes in longhorned beetles.</title>
        <authorList>
            <person name="Shin N.R."/>
            <person name="Okamura Y."/>
            <person name="Kirsch R."/>
            <person name="Pauchet Y."/>
        </authorList>
    </citation>
    <scope>NUCLEOTIDE SEQUENCE</scope>
    <source>
        <strain evidence="13">RBIC_L_NR</strain>
    </source>
</reference>
<keyword evidence="4 10" id="KW-0812">Transmembrane</keyword>
<dbReference type="InterPro" id="IPR018108">
    <property type="entry name" value="MCP_transmembrane"/>
</dbReference>
<keyword evidence="14" id="KW-1185">Reference proteome</keyword>
<protein>
    <recommendedName>
        <fullName evidence="15">Solute carrier family 25 member 40</fullName>
    </recommendedName>
</protein>
<dbReference type="Gene3D" id="1.50.40.10">
    <property type="entry name" value="Mitochondrial carrier domain"/>
    <property type="match status" value="1"/>
</dbReference>
<sequence length="268" mass="30068">MSKQNSDAKIDYDNPEFRITPFQQAAASCTGAVLTSLIVTPLDVVKIRLQAQQTVVNTVVKQSRCFLYCNGLMDHLCSCSPEEPNKWYQRPGQFTGTIDAFIKISRTEGFTSLWSGLSPTLVLAIPATIVYFVTYEQLRLHLKDMYNKKKPPDRKIKQPYWIPLISGGTARIISASIVSPIELIRTKMQSRKLSYLEIHQALQTLIKQDGIKSLWRGVFPTLLRDVPFSAVYWTNYEAIKTYYAGPDAPPSFGLSFMAGAISGCVSKI</sequence>
<comment type="similarity">
    <text evidence="2 11">Belongs to the mitochondrial carrier (TC 2.A.29) family.</text>
</comment>
<evidence type="ECO:0000256" key="7">
    <source>
        <dbReference type="ARBA" id="ARBA00022989"/>
    </source>
</evidence>
<evidence type="ECO:0000256" key="2">
    <source>
        <dbReference type="ARBA" id="ARBA00006375"/>
    </source>
</evidence>
<evidence type="ECO:0000256" key="12">
    <source>
        <dbReference type="SAM" id="Phobius"/>
    </source>
</evidence>
<dbReference type="AlphaFoldDB" id="A0AAV8ZWS1"/>
<dbReference type="PANTHER" id="PTHR45760:SF2">
    <property type="entry name" value="FI19922P1-RELATED"/>
    <property type="match status" value="1"/>
</dbReference>
<keyword evidence="8" id="KW-0496">Mitochondrion</keyword>
<gene>
    <name evidence="13" type="ORF">NQ314_000098</name>
</gene>
<evidence type="ECO:0000256" key="5">
    <source>
        <dbReference type="ARBA" id="ARBA00022737"/>
    </source>
</evidence>
<evidence type="ECO:0000256" key="10">
    <source>
        <dbReference type="PROSITE-ProRule" id="PRU00282"/>
    </source>
</evidence>
<evidence type="ECO:0000256" key="9">
    <source>
        <dbReference type="ARBA" id="ARBA00023136"/>
    </source>
</evidence>
<keyword evidence="9 10" id="KW-0472">Membrane</keyword>
<keyword evidence="5" id="KW-0677">Repeat</keyword>
<evidence type="ECO:0000256" key="3">
    <source>
        <dbReference type="ARBA" id="ARBA00022448"/>
    </source>
</evidence>
<dbReference type="PROSITE" id="PS50920">
    <property type="entry name" value="SOLCAR"/>
    <property type="match status" value="2"/>
</dbReference>
<dbReference type="GO" id="GO:1990542">
    <property type="term" value="P:mitochondrial transmembrane transport"/>
    <property type="evidence" value="ECO:0007669"/>
    <property type="project" value="InterPro"/>
</dbReference>
<comment type="caution">
    <text evidence="13">The sequence shown here is derived from an EMBL/GenBank/DDBJ whole genome shotgun (WGS) entry which is preliminary data.</text>
</comment>
<dbReference type="PROSITE" id="PS51257">
    <property type="entry name" value="PROKAR_LIPOPROTEIN"/>
    <property type="match status" value="1"/>
</dbReference>
<dbReference type="Proteomes" id="UP001162156">
    <property type="component" value="Unassembled WGS sequence"/>
</dbReference>
<dbReference type="PANTHER" id="PTHR45760">
    <property type="entry name" value="FI19922P1-RELATED"/>
    <property type="match status" value="1"/>
</dbReference>